<feature type="domain" description="XdhC Rossmann" evidence="2">
    <location>
        <begin position="166"/>
        <end position="307"/>
    </location>
</feature>
<sequence>MRAWLRHLLPELGAGRGAVLVHVVRVQGSAPRDAGAQMLVTDDRLFGTIGGGELEHRALRRARELLPTGAACVERWPLGPELAQCCGGSVTLAFEPFAPADFAWAKKLAVAANDPVPLVRTIAIGAGSRFVRAWRSACAPVADFEVAEAAGRLTIAERMNPARATLFLFGAGHVGSAVVRALAPLGLDITWIDGRTGQAGAVPAEVRLWELAMPELAVEEAPPGAWYLVMTHSHGLDEAVCEAVLKRGDFAYLGLIGSATKRARFLARLQAAGVPDARLARLTCPIGLPAIAGKDPAVIAAAVAADLLIRLEQATEATSEHLRHE</sequence>
<evidence type="ECO:0000313" key="3">
    <source>
        <dbReference type="EMBL" id="MYZ49759.1"/>
    </source>
</evidence>
<proteinExistence type="predicted"/>
<dbReference type="Proteomes" id="UP000773614">
    <property type="component" value="Unassembled WGS sequence"/>
</dbReference>
<dbReference type="InterPro" id="IPR003777">
    <property type="entry name" value="XdhC_CoxI"/>
</dbReference>
<dbReference type="PANTHER" id="PTHR30388:SF6">
    <property type="entry name" value="XANTHINE DEHYDROGENASE SUBUNIT A-RELATED"/>
    <property type="match status" value="1"/>
</dbReference>
<dbReference type="EMBL" id="SPKJ01000094">
    <property type="protein sequence ID" value="MYZ49759.1"/>
    <property type="molecule type" value="Genomic_DNA"/>
</dbReference>
<dbReference type="InterPro" id="IPR052698">
    <property type="entry name" value="MoCofactor_Util/Proc"/>
</dbReference>
<dbReference type="InterPro" id="IPR014308">
    <property type="entry name" value="Xanthine_DH_XdhC"/>
</dbReference>
<dbReference type="AlphaFoldDB" id="A0A964WV75"/>
<protein>
    <submittedName>
        <fullName evidence="3">Xanthine dehydrogenase accessory protein XdhC</fullName>
    </submittedName>
</protein>
<dbReference type="PANTHER" id="PTHR30388">
    <property type="entry name" value="ALDEHYDE OXIDOREDUCTASE MOLYBDENUM COFACTOR ASSEMBLY PROTEIN"/>
    <property type="match status" value="1"/>
</dbReference>
<accession>A0A964WV75</accession>
<dbReference type="InterPro" id="IPR027051">
    <property type="entry name" value="XdhC_Rossmann_dom"/>
</dbReference>
<dbReference type="Pfam" id="PF13478">
    <property type="entry name" value="XdhC_C"/>
    <property type="match status" value="1"/>
</dbReference>
<evidence type="ECO:0000313" key="4">
    <source>
        <dbReference type="Proteomes" id="UP000773614"/>
    </source>
</evidence>
<feature type="domain" description="XdhC- CoxI" evidence="1">
    <location>
        <begin position="14"/>
        <end position="75"/>
    </location>
</feature>
<gene>
    <name evidence="3" type="primary">xdhC</name>
    <name evidence="3" type="ORF">E4O86_18800</name>
</gene>
<dbReference type="OrthoDB" id="61481at2"/>
<dbReference type="Gene3D" id="3.40.50.720">
    <property type="entry name" value="NAD(P)-binding Rossmann-like Domain"/>
    <property type="match status" value="1"/>
</dbReference>
<keyword evidence="4" id="KW-1185">Reference proteome</keyword>
<comment type="caution">
    <text evidence="3">The sequence shown here is derived from an EMBL/GenBank/DDBJ whole genome shotgun (WGS) entry which is preliminary data.</text>
</comment>
<organism evidence="3 4">
    <name type="scientific">Propylenella binzhouense</name>
    <dbReference type="NCBI Taxonomy" id="2555902"/>
    <lineage>
        <taxon>Bacteria</taxon>
        <taxon>Pseudomonadati</taxon>
        <taxon>Pseudomonadota</taxon>
        <taxon>Alphaproteobacteria</taxon>
        <taxon>Hyphomicrobiales</taxon>
        <taxon>Propylenellaceae</taxon>
        <taxon>Propylenella</taxon>
    </lineage>
</organism>
<name>A0A964WV75_9HYPH</name>
<evidence type="ECO:0000259" key="2">
    <source>
        <dbReference type="Pfam" id="PF13478"/>
    </source>
</evidence>
<reference evidence="3" key="1">
    <citation type="submission" date="2019-03" db="EMBL/GenBank/DDBJ databases">
        <title>Afifella sp. nov., isolated from activated sludge.</title>
        <authorList>
            <person name="Li Q."/>
            <person name="Liu Y."/>
        </authorList>
    </citation>
    <scope>NUCLEOTIDE SEQUENCE</scope>
    <source>
        <strain evidence="3">L72</strain>
    </source>
</reference>
<evidence type="ECO:0000259" key="1">
    <source>
        <dbReference type="Pfam" id="PF02625"/>
    </source>
</evidence>
<dbReference type="Pfam" id="PF02625">
    <property type="entry name" value="XdhC_CoxI"/>
    <property type="match status" value="1"/>
</dbReference>
<dbReference type="RefSeq" id="WP_161142102.1">
    <property type="nucleotide sequence ID" value="NZ_SPKJ01000094.1"/>
</dbReference>
<dbReference type="NCBIfam" id="TIGR02964">
    <property type="entry name" value="xanthine_xdhC"/>
    <property type="match status" value="1"/>
</dbReference>